<sequence>MKRMIFILATLLGVESIPVVMAQEVKSITPGVFVSHFKMERNGKYLTVEMGVDLTELEVESNRVVLLTPRLVNGTDSLDLSSVGIYGRKRYYHYVRNGMGSISGEDETIYRASEKPDDIDYNNSVVYEEWMDGAILKLHHSDWGCCHEIVAEHDDTLGRHDEAFFPELVFVSPEAEMMKSRSLSGSAFIDFPVDKTEIYPDYRRNTEELGKIEASIDSVRGDKDVTIVSVWLKGYASPESPYAHNRDLAIGRTRSLKEHIRKLYDFPDDIITTAHEPEDWEGLRRYVENSNLDHRTEILAMIDSDMDPDAKEAKIKRTYPEEYRFLLQHCYPALRHTDYRIDYNIRRYSDVEEIKCVLAERPQNLSLNEFYLVARMYEPGSPEFTDVFETAVRMFPGDEIANLNAANAAMRQDNHEAARRYLEKAGDSAEAVYAQGALAIREKDYKRAVAFLEKAREMGLGKAATTLKELKERKFME</sequence>
<evidence type="ECO:0000259" key="1">
    <source>
        <dbReference type="Pfam" id="PF12984"/>
    </source>
</evidence>
<accession>A0A412X0W2</accession>
<reference evidence="2 3" key="1">
    <citation type="submission" date="2018-08" db="EMBL/GenBank/DDBJ databases">
        <title>A genome reference for cultivated species of the human gut microbiota.</title>
        <authorList>
            <person name="Zou Y."/>
            <person name="Xue W."/>
            <person name="Luo G."/>
        </authorList>
    </citation>
    <scope>NUCLEOTIDE SEQUENCE [LARGE SCALE GENOMIC DNA]</scope>
    <source>
        <strain evidence="2 3">AF14-49</strain>
    </source>
</reference>
<gene>
    <name evidence="2" type="ORF">DWW18_09320</name>
</gene>
<dbReference type="SUPFAM" id="SSF48452">
    <property type="entry name" value="TPR-like"/>
    <property type="match status" value="1"/>
</dbReference>
<comment type="caution">
    <text evidence="2">The sequence shown here is derived from an EMBL/GenBank/DDBJ whole genome shotgun (WGS) entry which is preliminary data.</text>
</comment>
<dbReference type="Proteomes" id="UP000283589">
    <property type="component" value="Unassembled WGS sequence"/>
</dbReference>
<dbReference type="EMBL" id="QRZA01000010">
    <property type="protein sequence ID" value="RGV33929.1"/>
    <property type="molecule type" value="Genomic_DNA"/>
</dbReference>
<dbReference type="Pfam" id="PF12984">
    <property type="entry name" value="DUF3868"/>
    <property type="match status" value="1"/>
</dbReference>
<dbReference type="SUPFAM" id="SSF103088">
    <property type="entry name" value="OmpA-like"/>
    <property type="match status" value="1"/>
</dbReference>
<protein>
    <submittedName>
        <fullName evidence="2">DUF3868 domain-containing protein</fullName>
    </submittedName>
</protein>
<dbReference type="RefSeq" id="WP_118260312.1">
    <property type="nucleotide sequence ID" value="NZ_CAJUBB010000032.1"/>
</dbReference>
<name>A0A412X0W2_9BACT</name>
<dbReference type="InterPro" id="IPR036737">
    <property type="entry name" value="OmpA-like_sf"/>
</dbReference>
<dbReference type="InterPro" id="IPR024480">
    <property type="entry name" value="DUF3868"/>
</dbReference>
<dbReference type="Gene3D" id="1.25.40.10">
    <property type="entry name" value="Tetratricopeptide repeat domain"/>
    <property type="match status" value="1"/>
</dbReference>
<dbReference type="AlphaFoldDB" id="A0A412X0W2"/>
<proteinExistence type="predicted"/>
<evidence type="ECO:0000313" key="2">
    <source>
        <dbReference type="EMBL" id="RGV33929.1"/>
    </source>
</evidence>
<organism evidence="2 3">
    <name type="scientific">Butyricimonas virosa</name>
    <dbReference type="NCBI Taxonomy" id="544645"/>
    <lineage>
        <taxon>Bacteria</taxon>
        <taxon>Pseudomonadati</taxon>
        <taxon>Bacteroidota</taxon>
        <taxon>Bacteroidia</taxon>
        <taxon>Bacteroidales</taxon>
        <taxon>Odoribacteraceae</taxon>
        <taxon>Butyricimonas</taxon>
    </lineage>
</organism>
<dbReference type="InterPro" id="IPR011990">
    <property type="entry name" value="TPR-like_helical_dom_sf"/>
</dbReference>
<evidence type="ECO:0000313" key="3">
    <source>
        <dbReference type="Proteomes" id="UP000283589"/>
    </source>
</evidence>
<feature type="domain" description="DUF3868" evidence="1">
    <location>
        <begin position="32"/>
        <end position="97"/>
    </location>
</feature>